<name>A0A9X3ZHT4_9HYPH</name>
<evidence type="ECO:0000256" key="1">
    <source>
        <dbReference type="ARBA" id="ARBA00004651"/>
    </source>
</evidence>
<evidence type="ECO:0000256" key="7">
    <source>
        <dbReference type="ARBA" id="ARBA00022989"/>
    </source>
</evidence>
<evidence type="ECO:0000256" key="2">
    <source>
        <dbReference type="ARBA" id="ARBA00006523"/>
    </source>
</evidence>
<keyword evidence="4" id="KW-1003">Cell membrane</keyword>
<feature type="transmembrane region" description="Helical" evidence="9">
    <location>
        <begin position="170"/>
        <end position="189"/>
    </location>
</feature>
<evidence type="ECO:0000256" key="8">
    <source>
        <dbReference type="ARBA" id="ARBA00023136"/>
    </source>
</evidence>
<comment type="similarity">
    <text evidence="2">Belongs to the major facilitator superfamily. Set transporter family.</text>
</comment>
<keyword evidence="3" id="KW-0813">Transport</keyword>
<feature type="transmembrane region" description="Helical" evidence="9">
    <location>
        <begin position="339"/>
        <end position="359"/>
    </location>
</feature>
<dbReference type="RefSeq" id="WP_267990292.1">
    <property type="nucleotide sequence ID" value="NZ_JAPJZI010000001.1"/>
</dbReference>
<dbReference type="EMBL" id="JAPJZI010000001">
    <property type="protein sequence ID" value="MDA5398875.1"/>
    <property type="molecule type" value="Genomic_DNA"/>
</dbReference>
<dbReference type="GO" id="GO:0022857">
    <property type="term" value="F:transmembrane transporter activity"/>
    <property type="evidence" value="ECO:0007669"/>
    <property type="project" value="InterPro"/>
</dbReference>
<feature type="transmembrane region" description="Helical" evidence="9">
    <location>
        <begin position="144"/>
        <end position="164"/>
    </location>
</feature>
<dbReference type="InterPro" id="IPR011701">
    <property type="entry name" value="MFS"/>
</dbReference>
<feature type="transmembrane region" description="Helical" evidence="9">
    <location>
        <begin position="78"/>
        <end position="96"/>
    </location>
</feature>
<keyword evidence="12" id="KW-1185">Reference proteome</keyword>
<dbReference type="InterPro" id="IPR036259">
    <property type="entry name" value="MFS_trans_sf"/>
</dbReference>
<protein>
    <submittedName>
        <fullName evidence="11">MFS transporter</fullName>
    </submittedName>
</protein>
<comment type="subcellular location">
    <subcellularLocation>
        <location evidence="1">Cell membrane</location>
        <topology evidence="1">Multi-pass membrane protein</topology>
    </subcellularLocation>
</comment>
<dbReference type="AlphaFoldDB" id="A0A9X3ZHT4"/>
<dbReference type="PANTHER" id="PTHR23535:SF2">
    <property type="entry name" value="SUGAR EFFLUX TRANSPORTER A-RELATED"/>
    <property type="match status" value="1"/>
</dbReference>
<reference evidence="11" key="1">
    <citation type="submission" date="2022-11" db="EMBL/GenBank/DDBJ databases">
        <title>Draft genome sequence of Hoeflea poritis E7-10 and Hoeflea prorocentri PM5-8, separated from scleractinian coral Porites lutea and marine dinoflagellate.</title>
        <authorList>
            <person name="Zhang G."/>
            <person name="Wei Q."/>
            <person name="Cai L."/>
        </authorList>
    </citation>
    <scope>NUCLEOTIDE SEQUENCE</scope>
    <source>
        <strain evidence="11">PM5-8</strain>
    </source>
</reference>
<evidence type="ECO:0000313" key="11">
    <source>
        <dbReference type="EMBL" id="MDA5398875.1"/>
    </source>
</evidence>
<gene>
    <name evidence="11" type="ORF">OQ273_09865</name>
</gene>
<dbReference type="Pfam" id="PF07690">
    <property type="entry name" value="MFS_1"/>
    <property type="match status" value="1"/>
</dbReference>
<evidence type="ECO:0000256" key="6">
    <source>
        <dbReference type="ARBA" id="ARBA00022692"/>
    </source>
</evidence>
<dbReference type="InterPro" id="IPR020846">
    <property type="entry name" value="MFS_dom"/>
</dbReference>
<feature type="transmembrane region" description="Helical" evidence="9">
    <location>
        <begin position="12"/>
        <end position="37"/>
    </location>
</feature>
<evidence type="ECO:0000256" key="4">
    <source>
        <dbReference type="ARBA" id="ARBA00022475"/>
    </source>
</evidence>
<organism evidence="11 12">
    <name type="scientific">Hoeflea prorocentri</name>
    <dbReference type="NCBI Taxonomy" id="1922333"/>
    <lineage>
        <taxon>Bacteria</taxon>
        <taxon>Pseudomonadati</taxon>
        <taxon>Pseudomonadota</taxon>
        <taxon>Alphaproteobacteria</taxon>
        <taxon>Hyphomicrobiales</taxon>
        <taxon>Rhizobiaceae</taxon>
        <taxon>Hoeflea</taxon>
    </lineage>
</organism>
<dbReference type="PANTHER" id="PTHR23535">
    <property type="entry name" value="SUGAR EFFLUX TRANSPORTER A-RELATED"/>
    <property type="match status" value="1"/>
</dbReference>
<feature type="transmembrane region" description="Helical" evidence="9">
    <location>
        <begin position="252"/>
        <end position="270"/>
    </location>
</feature>
<accession>A0A9X3ZHT4</accession>
<comment type="caution">
    <text evidence="11">The sequence shown here is derived from an EMBL/GenBank/DDBJ whole genome shotgun (WGS) entry which is preliminary data.</text>
</comment>
<keyword evidence="5" id="KW-0762">Sugar transport</keyword>
<feature type="transmembrane region" description="Helical" evidence="9">
    <location>
        <begin position="365"/>
        <end position="383"/>
    </location>
</feature>
<proteinExistence type="inferred from homology"/>
<feature type="transmembrane region" description="Helical" evidence="9">
    <location>
        <begin position="49"/>
        <end position="66"/>
    </location>
</feature>
<evidence type="ECO:0000313" key="12">
    <source>
        <dbReference type="Proteomes" id="UP001151234"/>
    </source>
</evidence>
<feature type="transmembrane region" description="Helical" evidence="9">
    <location>
        <begin position="277"/>
        <end position="296"/>
    </location>
</feature>
<dbReference type="Proteomes" id="UP001151234">
    <property type="component" value="Unassembled WGS sequence"/>
</dbReference>
<evidence type="ECO:0000256" key="9">
    <source>
        <dbReference type="SAM" id="Phobius"/>
    </source>
</evidence>
<evidence type="ECO:0000256" key="5">
    <source>
        <dbReference type="ARBA" id="ARBA00022597"/>
    </source>
</evidence>
<keyword evidence="6 9" id="KW-0812">Transmembrane</keyword>
<sequence length="399" mass="43192">MRLQFNADRQSILVLLLVFVGSVCTSSLVPAMGLYIVEGLSQEPWKVSIYSAIVIGLTMVNNRFFGEQIDRGTNVGRMLDVSIVSFLVATLALASYQSYLLLVTIGALFLSLSNAAFSTAFTFGRLHAEKAGLDVIKFNSWLRISTSLAWMIGPAIAFTIIGLWGFQTMFLVSALFGCVWFVIRQLSVPRGFLSPQRRSEVKSGGLGSNGLLLIAAISCLFFSITNSLYLMVMPLYFVQEVGLPYYAPGLSLSAKCFVEVPAIFLAAVLARRFGERNVLYLSAAVGIVTFFAIVRVETVFQMLVISALEGFYYGLFAGVGITFVQSFAGGRMGRATSMYVNSLFLGGAVGGISMGFIASGFDYRAVVWVSAGCAFFALVMLFATRGADNKRQNPATGIS</sequence>
<feature type="domain" description="Major facilitator superfamily (MFS) profile" evidence="10">
    <location>
        <begin position="211"/>
        <end position="399"/>
    </location>
</feature>
<keyword evidence="7 9" id="KW-1133">Transmembrane helix</keyword>
<keyword evidence="8 9" id="KW-0472">Membrane</keyword>
<dbReference type="Gene3D" id="1.20.1250.20">
    <property type="entry name" value="MFS general substrate transporter like domains"/>
    <property type="match status" value="2"/>
</dbReference>
<dbReference type="SUPFAM" id="SSF103473">
    <property type="entry name" value="MFS general substrate transporter"/>
    <property type="match status" value="1"/>
</dbReference>
<feature type="transmembrane region" description="Helical" evidence="9">
    <location>
        <begin position="210"/>
        <end position="232"/>
    </location>
</feature>
<feature type="transmembrane region" description="Helical" evidence="9">
    <location>
        <begin position="302"/>
        <end position="327"/>
    </location>
</feature>
<evidence type="ECO:0000256" key="3">
    <source>
        <dbReference type="ARBA" id="ARBA00022448"/>
    </source>
</evidence>
<dbReference type="GO" id="GO:0005886">
    <property type="term" value="C:plasma membrane"/>
    <property type="evidence" value="ECO:0007669"/>
    <property type="project" value="UniProtKB-SubCell"/>
</dbReference>
<feature type="transmembrane region" description="Helical" evidence="9">
    <location>
        <begin position="102"/>
        <end position="123"/>
    </location>
</feature>
<dbReference type="PROSITE" id="PS50850">
    <property type="entry name" value="MFS"/>
    <property type="match status" value="1"/>
</dbReference>
<evidence type="ECO:0000259" key="10">
    <source>
        <dbReference type="PROSITE" id="PS50850"/>
    </source>
</evidence>